<protein>
    <recommendedName>
        <fullName evidence="1">SAP domain-containing protein</fullName>
    </recommendedName>
</protein>
<comment type="caution">
    <text evidence="2">The sequence shown here is derived from an EMBL/GenBank/DDBJ whole genome shotgun (WGS) entry which is preliminary data.</text>
</comment>
<keyword evidence="3" id="KW-1185">Reference proteome</keyword>
<dbReference type="PROSITE" id="PS50800">
    <property type="entry name" value="SAP"/>
    <property type="match status" value="1"/>
</dbReference>
<name>A0AAD9R8M7_9HYME</name>
<proteinExistence type="predicted"/>
<dbReference type="InterPro" id="IPR003034">
    <property type="entry name" value="SAP_dom"/>
</dbReference>
<evidence type="ECO:0000259" key="1">
    <source>
        <dbReference type="PROSITE" id="PS50800"/>
    </source>
</evidence>
<gene>
    <name evidence="2" type="ORF">KPH14_012611</name>
</gene>
<dbReference type="SUPFAM" id="SSF68906">
    <property type="entry name" value="SAP domain"/>
    <property type="match status" value="1"/>
</dbReference>
<evidence type="ECO:0000313" key="2">
    <source>
        <dbReference type="EMBL" id="KAK2575203.1"/>
    </source>
</evidence>
<dbReference type="SMART" id="SM00513">
    <property type="entry name" value="SAP"/>
    <property type="match status" value="1"/>
</dbReference>
<organism evidence="2 3">
    <name type="scientific">Odynerus spinipes</name>
    <dbReference type="NCBI Taxonomy" id="1348599"/>
    <lineage>
        <taxon>Eukaryota</taxon>
        <taxon>Metazoa</taxon>
        <taxon>Ecdysozoa</taxon>
        <taxon>Arthropoda</taxon>
        <taxon>Hexapoda</taxon>
        <taxon>Insecta</taxon>
        <taxon>Pterygota</taxon>
        <taxon>Neoptera</taxon>
        <taxon>Endopterygota</taxon>
        <taxon>Hymenoptera</taxon>
        <taxon>Apocrita</taxon>
        <taxon>Aculeata</taxon>
        <taxon>Vespoidea</taxon>
        <taxon>Vespidae</taxon>
        <taxon>Eumeninae</taxon>
        <taxon>Odynerus</taxon>
    </lineage>
</organism>
<sequence>METRKPTSYTVLELKEIAKSEGVATNGTKAELIRRLTEHRADVWADLSEVISVSPIRASPSTVTQELGETVPVRDEIPDIVRRELELLRREKELLEREVELLRRESALRGTSPLSVTNSQRSNSNASINNVAGLLSEFTGADDSFPKWKKQVEMLQ</sequence>
<dbReference type="EMBL" id="JAIFRP010004498">
    <property type="protein sequence ID" value="KAK2575203.1"/>
    <property type="molecule type" value="Genomic_DNA"/>
</dbReference>
<dbReference type="Pfam" id="PF02037">
    <property type="entry name" value="SAP"/>
    <property type="match status" value="1"/>
</dbReference>
<dbReference type="Gene3D" id="1.10.720.30">
    <property type="entry name" value="SAP domain"/>
    <property type="match status" value="1"/>
</dbReference>
<feature type="non-terminal residue" evidence="2">
    <location>
        <position position="156"/>
    </location>
</feature>
<feature type="domain" description="SAP" evidence="1">
    <location>
        <begin position="6"/>
        <end position="40"/>
    </location>
</feature>
<accession>A0AAD9R8M7</accession>
<dbReference type="AlphaFoldDB" id="A0AAD9R8M7"/>
<reference evidence="2" key="1">
    <citation type="submission" date="2021-08" db="EMBL/GenBank/DDBJ databases">
        <authorList>
            <person name="Misof B."/>
            <person name="Oliver O."/>
            <person name="Podsiadlowski L."/>
            <person name="Donath A."/>
            <person name="Peters R."/>
            <person name="Mayer C."/>
            <person name="Rust J."/>
            <person name="Gunkel S."/>
            <person name="Lesny P."/>
            <person name="Martin S."/>
            <person name="Oeyen J.P."/>
            <person name="Petersen M."/>
            <person name="Panagiotis P."/>
            <person name="Wilbrandt J."/>
            <person name="Tanja T."/>
        </authorList>
    </citation>
    <scope>NUCLEOTIDE SEQUENCE</scope>
    <source>
        <strain evidence="2">GBR_01_08_01A</strain>
        <tissue evidence="2">Thorax + abdomen</tissue>
    </source>
</reference>
<dbReference type="Proteomes" id="UP001258017">
    <property type="component" value="Unassembled WGS sequence"/>
</dbReference>
<evidence type="ECO:0000313" key="3">
    <source>
        <dbReference type="Proteomes" id="UP001258017"/>
    </source>
</evidence>
<dbReference type="InterPro" id="IPR036361">
    <property type="entry name" value="SAP_dom_sf"/>
</dbReference>
<reference evidence="2" key="2">
    <citation type="journal article" date="2023" name="Commun. Biol.">
        <title>Intrasexual cuticular hydrocarbon dimorphism in a wasp sheds light on hydrocarbon biosynthesis genes in Hymenoptera.</title>
        <authorList>
            <person name="Moris V.C."/>
            <person name="Podsiadlowski L."/>
            <person name="Martin S."/>
            <person name="Oeyen J.P."/>
            <person name="Donath A."/>
            <person name="Petersen M."/>
            <person name="Wilbrandt J."/>
            <person name="Misof B."/>
            <person name="Liedtke D."/>
            <person name="Thamm M."/>
            <person name="Scheiner R."/>
            <person name="Schmitt T."/>
            <person name="Niehuis O."/>
        </authorList>
    </citation>
    <scope>NUCLEOTIDE SEQUENCE</scope>
    <source>
        <strain evidence="2">GBR_01_08_01A</strain>
    </source>
</reference>